<dbReference type="InterPro" id="IPR000639">
    <property type="entry name" value="Epox_hydrolase-like"/>
</dbReference>
<comment type="subcellular location">
    <subcellularLocation>
        <location evidence="2">Microsome membrane</location>
        <topology evidence="2">Single-pass membrane protein</topology>
    </subcellularLocation>
</comment>
<evidence type="ECO:0000313" key="10">
    <source>
        <dbReference type="EMBL" id="KAG5684153.1"/>
    </source>
</evidence>
<dbReference type="OrthoDB" id="7130006at2759"/>
<dbReference type="AlphaFoldDB" id="A0A9J6CPK3"/>
<keyword evidence="11" id="KW-1185">Reference proteome</keyword>
<comment type="similarity">
    <text evidence="3">Belongs to the peptidase S33 family.</text>
</comment>
<dbReference type="InterPro" id="IPR029058">
    <property type="entry name" value="AB_hydrolase_fold"/>
</dbReference>
<evidence type="ECO:0000256" key="7">
    <source>
        <dbReference type="PIRSR" id="PIRSR001112-1"/>
    </source>
</evidence>
<accession>A0A9J6CPK3</accession>
<evidence type="ECO:0000256" key="1">
    <source>
        <dbReference type="ARBA" id="ARBA00000221"/>
    </source>
</evidence>
<evidence type="ECO:0000259" key="9">
    <source>
        <dbReference type="Pfam" id="PF06441"/>
    </source>
</evidence>
<dbReference type="PIRSF" id="PIRSF001112">
    <property type="entry name" value="Epoxide_hydrolase"/>
    <property type="match status" value="1"/>
</dbReference>
<evidence type="ECO:0000256" key="2">
    <source>
        <dbReference type="ARBA" id="ARBA00004111"/>
    </source>
</evidence>
<evidence type="ECO:0000313" key="11">
    <source>
        <dbReference type="Proteomes" id="UP001107558"/>
    </source>
</evidence>
<feature type="active site" description="Proton donor" evidence="7">
    <location>
        <position position="436"/>
    </location>
</feature>
<name>A0A9J6CPK3_POLVA</name>
<evidence type="ECO:0000256" key="8">
    <source>
        <dbReference type="SAM" id="Phobius"/>
    </source>
</evidence>
<dbReference type="PANTHER" id="PTHR21661">
    <property type="entry name" value="EPOXIDE HYDROLASE 1-RELATED"/>
    <property type="match status" value="1"/>
</dbReference>
<dbReference type="GO" id="GO:0033961">
    <property type="term" value="F:cis-stilbene-oxide hydrolase activity"/>
    <property type="evidence" value="ECO:0007669"/>
    <property type="project" value="UniProtKB-EC"/>
</dbReference>
<dbReference type="Proteomes" id="UP001107558">
    <property type="component" value="Chromosome 1"/>
</dbReference>
<keyword evidence="8" id="KW-0812">Transmembrane</keyword>
<dbReference type="PRINTS" id="PR00412">
    <property type="entry name" value="EPOXHYDRLASE"/>
</dbReference>
<dbReference type="Pfam" id="PF06441">
    <property type="entry name" value="EHN"/>
    <property type="match status" value="1"/>
</dbReference>
<dbReference type="GO" id="GO:0097176">
    <property type="term" value="P:epoxide metabolic process"/>
    <property type="evidence" value="ECO:0007669"/>
    <property type="project" value="TreeGrafter"/>
</dbReference>
<dbReference type="SUPFAM" id="SSF53474">
    <property type="entry name" value="alpha/beta-Hydrolases"/>
    <property type="match status" value="1"/>
</dbReference>
<keyword evidence="8" id="KW-1133">Transmembrane helix</keyword>
<dbReference type="InterPro" id="IPR010497">
    <property type="entry name" value="Epoxide_hydro_N"/>
</dbReference>
<dbReference type="Gene3D" id="3.40.50.1820">
    <property type="entry name" value="alpha/beta hydrolase"/>
    <property type="match status" value="1"/>
</dbReference>
<feature type="domain" description="Epoxide hydrolase N-terminal" evidence="9">
    <location>
        <begin position="111"/>
        <end position="225"/>
    </location>
</feature>
<sequence length="521" mass="60457">MFHISITIIKIYRCIHITTHTRIPFLHLNSVRVRLETPVSQNIYHRVRRRKKTTEKMGALKNVFYSALALAIAFSYQTYRDLTKPFPRPELDLNEYWGRGNAKNYKEDKTIKPFKISYSAEVIKRLTDKLSDGQAQAFTEPLENTAFEYGFNTKHLQVVLNYWKDQYLPKWNEREQFLNQFPQFTTQIQGLNIHFIHAKPTKTNANTKVFPLILLHGWPGSVREFYDIIPLLTTPSKDNIAFEVIAPSLPGYGWSEAAKKQGLGAVRIAVIFRNLMKRLGIEKYYIQGGDWGSLIGINMATLFPENVLGYHTNMCGINTPMANIKMFIASFYPSYFMDEKYVSWVYPFWPKFVDLLQESGYMHIQATKPDTIGVALNNNPIGLAAYILEKFSTWTNKDYRKLADGGLEKYFTMDALLDNVMIYYLTNSITTSQRIYKEVFGDEFVNLPLDRVPLEIPSACANFKNELLTTPEFTLKEKHKFLLQSNYYEDGGHFAAMQLPKVLYNDIIEFIRKTLEQKNQN</sequence>
<evidence type="ECO:0000256" key="5">
    <source>
        <dbReference type="ARBA" id="ARBA00022797"/>
    </source>
</evidence>
<keyword evidence="6" id="KW-0378">Hydrolase</keyword>
<protein>
    <recommendedName>
        <fullName evidence="4">microsomal epoxide hydrolase</fullName>
        <ecNumber evidence="4">3.3.2.9</ecNumber>
    </recommendedName>
</protein>
<keyword evidence="8" id="KW-0472">Membrane</keyword>
<evidence type="ECO:0000256" key="6">
    <source>
        <dbReference type="ARBA" id="ARBA00022801"/>
    </source>
</evidence>
<evidence type="ECO:0000256" key="3">
    <source>
        <dbReference type="ARBA" id="ARBA00010088"/>
    </source>
</evidence>
<dbReference type="EC" id="3.3.2.9" evidence="4"/>
<comment type="caution">
    <text evidence="10">The sequence shown here is derived from an EMBL/GenBank/DDBJ whole genome shotgun (WGS) entry which is preliminary data.</text>
</comment>
<keyword evidence="5" id="KW-0058">Aromatic hydrocarbons catabolism</keyword>
<reference evidence="10" key="1">
    <citation type="submission" date="2021-03" db="EMBL/GenBank/DDBJ databases">
        <title>Chromosome level genome of the anhydrobiotic midge Polypedilum vanderplanki.</title>
        <authorList>
            <person name="Yoshida Y."/>
            <person name="Kikawada T."/>
            <person name="Gusev O."/>
        </authorList>
    </citation>
    <scope>NUCLEOTIDE SEQUENCE</scope>
    <source>
        <strain evidence="10">NIAS01</strain>
        <tissue evidence="10">Whole body or cell culture</tissue>
    </source>
</reference>
<dbReference type="EMBL" id="JADBJN010000001">
    <property type="protein sequence ID" value="KAG5684153.1"/>
    <property type="molecule type" value="Genomic_DNA"/>
</dbReference>
<dbReference type="InterPro" id="IPR016292">
    <property type="entry name" value="Epoxide_hydrolase"/>
</dbReference>
<feature type="transmembrane region" description="Helical" evidence="8">
    <location>
        <begin position="59"/>
        <end position="79"/>
    </location>
</feature>
<organism evidence="10 11">
    <name type="scientific">Polypedilum vanderplanki</name>
    <name type="common">Sleeping chironomid midge</name>
    <dbReference type="NCBI Taxonomy" id="319348"/>
    <lineage>
        <taxon>Eukaryota</taxon>
        <taxon>Metazoa</taxon>
        <taxon>Ecdysozoa</taxon>
        <taxon>Arthropoda</taxon>
        <taxon>Hexapoda</taxon>
        <taxon>Insecta</taxon>
        <taxon>Pterygota</taxon>
        <taxon>Neoptera</taxon>
        <taxon>Endopterygota</taxon>
        <taxon>Diptera</taxon>
        <taxon>Nematocera</taxon>
        <taxon>Chironomoidea</taxon>
        <taxon>Chironomidae</taxon>
        <taxon>Chironominae</taxon>
        <taxon>Polypedilum</taxon>
        <taxon>Polypedilum</taxon>
    </lineage>
</organism>
<feature type="active site" description="Proton acceptor" evidence="7">
    <location>
        <position position="493"/>
    </location>
</feature>
<comment type="catalytic activity">
    <reaction evidence="1">
        <text>1-(4-methoxyphenyl)-N-methyl-N-[(3-methyloxetan-3-yl)methyl]methanamine + H2O = 2-{[(4-methoxybenzyl)(methyl)amino]methyl}-2-methylpropane-1,3-diol</text>
        <dbReference type="Rhea" id="RHEA:55764"/>
        <dbReference type="ChEBI" id="CHEBI:15377"/>
        <dbReference type="ChEBI" id="CHEBI:139161"/>
        <dbReference type="ChEBI" id="CHEBI:139164"/>
        <dbReference type="EC" id="3.3.2.9"/>
    </reaction>
</comment>
<dbReference type="PANTHER" id="PTHR21661:SF35">
    <property type="entry name" value="EPOXIDE HYDROLASE"/>
    <property type="match status" value="1"/>
</dbReference>
<feature type="active site" description="Nucleophile" evidence="7">
    <location>
        <position position="290"/>
    </location>
</feature>
<evidence type="ECO:0000256" key="4">
    <source>
        <dbReference type="ARBA" id="ARBA00012091"/>
    </source>
</evidence>
<proteinExistence type="inferred from homology"/>
<gene>
    <name evidence="10" type="ORF">PVAND_013394</name>
</gene>